<name>A0AAN7YFJ2_9PEZI</name>
<feature type="compositionally biased region" description="Acidic residues" evidence="1">
    <location>
        <begin position="79"/>
        <end position="94"/>
    </location>
</feature>
<evidence type="ECO:0000256" key="1">
    <source>
        <dbReference type="SAM" id="MobiDB-lite"/>
    </source>
</evidence>
<evidence type="ECO:0000313" key="2">
    <source>
        <dbReference type="EMBL" id="KAK5111132.1"/>
    </source>
</evidence>
<accession>A0AAN7YFJ2</accession>
<comment type="caution">
    <text evidence="2">The sequence shown here is derived from an EMBL/GenBank/DDBJ whole genome shotgun (WGS) entry which is preliminary data.</text>
</comment>
<organism evidence="2 3">
    <name type="scientific">Meristemomyces frigidus</name>
    <dbReference type="NCBI Taxonomy" id="1508187"/>
    <lineage>
        <taxon>Eukaryota</taxon>
        <taxon>Fungi</taxon>
        <taxon>Dikarya</taxon>
        <taxon>Ascomycota</taxon>
        <taxon>Pezizomycotina</taxon>
        <taxon>Dothideomycetes</taxon>
        <taxon>Dothideomycetidae</taxon>
        <taxon>Mycosphaerellales</taxon>
        <taxon>Teratosphaeriaceae</taxon>
        <taxon>Meristemomyces</taxon>
    </lineage>
</organism>
<evidence type="ECO:0000313" key="3">
    <source>
        <dbReference type="Proteomes" id="UP001310890"/>
    </source>
</evidence>
<feature type="compositionally biased region" description="Polar residues" evidence="1">
    <location>
        <begin position="18"/>
        <end position="27"/>
    </location>
</feature>
<feature type="region of interest" description="Disordered" evidence="1">
    <location>
        <begin position="1"/>
        <end position="149"/>
    </location>
</feature>
<feature type="compositionally biased region" description="Polar residues" evidence="1">
    <location>
        <begin position="120"/>
        <end position="130"/>
    </location>
</feature>
<feature type="compositionally biased region" description="Basic and acidic residues" evidence="1">
    <location>
        <begin position="95"/>
        <end position="114"/>
    </location>
</feature>
<reference evidence="2" key="1">
    <citation type="submission" date="2023-08" db="EMBL/GenBank/DDBJ databases">
        <title>Black Yeasts Isolated from many extreme environments.</title>
        <authorList>
            <person name="Coleine C."/>
            <person name="Stajich J.E."/>
            <person name="Selbmann L."/>
        </authorList>
    </citation>
    <scope>NUCLEOTIDE SEQUENCE</scope>
    <source>
        <strain evidence="2">CCFEE 5401</strain>
    </source>
</reference>
<gene>
    <name evidence="2" type="ORF">LTR62_005331</name>
</gene>
<proteinExistence type="predicted"/>
<dbReference type="AlphaFoldDB" id="A0AAN7YFJ2"/>
<dbReference type="Proteomes" id="UP001310890">
    <property type="component" value="Unassembled WGS sequence"/>
</dbReference>
<protein>
    <submittedName>
        <fullName evidence="2">Uncharacterized protein</fullName>
    </submittedName>
</protein>
<dbReference type="EMBL" id="JAVRRL010000042">
    <property type="protein sequence ID" value="KAK5111132.1"/>
    <property type="molecule type" value="Genomic_DNA"/>
</dbReference>
<sequence>MESSSPPLTPIRQYMTPLETSPASSYREQLRRRTSSFSSTHDRSPTTPRKHRFSNTSQLSHDLPTPGEEGGAGLGNLADELDQLDDDDDDDEELPDPRRSSTPEVDAKEPRDSGIDVSYASRSSTPQRAANFSRPLGIAQRPPDEKQLEERLSPELEDAVNSIARMISYTSLSGEPLIPRTIGLLQDLGNQSSLEAGVQRLNTASNSVTTHLAAQGKSLQALATSLYSPFTAFAAILDPQTVEDTIPLIDELIACLPAPDPAPLQGLQKLDRETINVIQTLSQLKDTLQMGRQITNSAARHLRTTQTMVVDLRRERERADLARHELAKNNVGQRLQSRSCALECKEIVAGFEQVCDALRMSLEEDIVGAA</sequence>